<dbReference type="Proteomes" id="UP000839597">
    <property type="component" value="Unassembled WGS sequence"/>
</dbReference>
<comment type="caution">
    <text evidence="1">The sequence shown here is derived from an EMBL/GenBank/DDBJ whole genome shotgun (WGS) entry which is preliminary data.</text>
</comment>
<accession>A0A5U8JHD3</accession>
<dbReference type="AlphaFoldDB" id="A0A5U8JHD3"/>
<gene>
    <name evidence="1" type="ORF">DOI44_27865</name>
</gene>
<protein>
    <submittedName>
        <fullName evidence="1">Uncharacterized protein</fullName>
    </submittedName>
</protein>
<dbReference type="EMBL" id="AAGTPA010000082">
    <property type="protein sequence ID" value="EBR8436686.1"/>
    <property type="molecule type" value="Genomic_DNA"/>
</dbReference>
<proteinExistence type="predicted"/>
<reference evidence="1" key="1">
    <citation type="submission" date="2018-06" db="EMBL/GenBank/DDBJ databases">
        <authorList>
            <person name="Ashton P.M."/>
            <person name="Dallman T."/>
            <person name="Nair S."/>
            <person name="De Pinna E."/>
            <person name="Peters T."/>
            <person name="Grant K."/>
        </authorList>
    </citation>
    <scope>NUCLEOTIDE SEQUENCE [LARGE SCALE GENOMIC DNA]</scope>
    <source>
        <strain evidence="1">449454</strain>
    </source>
</reference>
<organism evidence="1">
    <name type="scientific">Salmonella enterica subsp. enterica serovar Panama</name>
    <dbReference type="NCBI Taxonomy" id="29472"/>
    <lineage>
        <taxon>Bacteria</taxon>
        <taxon>Pseudomonadati</taxon>
        <taxon>Pseudomonadota</taxon>
        <taxon>Gammaproteobacteria</taxon>
        <taxon>Enterobacterales</taxon>
        <taxon>Enterobacteriaceae</taxon>
        <taxon>Salmonella</taxon>
    </lineage>
</organism>
<sequence>MRNDEMQVTPADIFSGVTVLRLENGDEAVYIHGLFLECADIAQGDKPLTDIAARLAGLLKIPFRQITLPVPEDEEWCWNDIVDALLTGTGSGGTITARTPA</sequence>
<name>A0A5U8JHD3_SALET</name>
<evidence type="ECO:0000313" key="1">
    <source>
        <dbReference type="EMBL" id="EBR8436686.1"/>
    </source>
</evidence>